<dbReference type="EMBL" id="HBGK01021807">
    <property type="protein sequence ID" value="CAD9282233.1"/>
    <property type="molecule type" value="Transcribed_RNA"/>
</dbReference>
<proteinExistence type="predicted"/>
<name>A0A7S1UYA7_9STRA</name>
<keyword evidence="1" id="KW-0732">Signal</keyword>
<reference evidence="2" key="1">
    <citation type="submission" date="2021-01" db="EMBL/GenBank/DDBJ databases">
        <authorList>
            <person name="Corre E."/>
            <person name="Pelletier E."/>
            <person name="Niang G."/>
            <person name="Scheremetjew M."/>
            <person name="Finn R."/>
            <person name="Kale V."/>
            <person name="Holt S."/>
            <person name="Cochrane G."/>
            <person name="Meng A."/>
            <person name="Brown T."/>
            <person name="Cohen L."/>
        </authorList>
    </citation>
    <scope>NUCLEOTIDE SEQUENCE</scope>
    <source>
        <strain evidence="2">CCMP 410</strain>
    </source>
</reference>
<dbReference type="AlphaFoldDB" id="A0A7S1UYA7"/>
<gene>
    <name evidence="2" type="ORF">GOCE00092_LOCUS11144</name>
</gene>
<sequence length="232" mass="25754">MKVYQVVLFSILSTLSKVVATDKDEALLALERVLKRGVEGECPYGSVERNYFVRFTAEVDVAEPDQIECSDSEFEQFSAIVDNTLNSVGTSGKVEDQKDGSPIVFEALKCPAPSSPGTLRGRRRLCSWGTCWPWNMSRPAPCSGCWGNNCDDDTGGDCRRLRNRDLFADEVSDLDEKSFKSKKAAIERKVRWVLFEALVDEEEGVPCLSGLGRKDLFVSVVAELIPFSEFGC</sequence>
<accession>A0A7S1UYA7</accession>
<feature type="signal peptide" evidence="1">
    <location>
        <begin position="1"/>
        <end position="20"/>
    </location>
</feature>
<evidence type="ECO:0000313" key="2">
    <source>
        <dbReference type="EMBL" id="CAD9282233.1"/>
    </source>
</evidence>
<protein>
    <submittedName>
        <fullName evidence="2">Uncharacterized protein</fullName>
    </submittedName>
</protein>
<organism evidence="2">
    <name type="scientific">Grammatophora oceanica</name>
    <dbReference type="NCBI Taxonomy" id="210454"/>
    <lineage>
        <taxon>Eukaryota</taxon>
        <taxon>Sar</taxon>
        <taxon>Stramenopiles</taxon>
        <taxon>Ochrophyta</taxon>
        <taxon>Bacillariophyta</taxon>
        <taxon>Fragilariophyceae</taxon>
        <taxon>Fragilariophycidae</taxon>
        <taxon>Rhabdonematales</taxon>
        <taxon>Grammatophoraceae</taxon>
        <taxon>Grammatophora</taxon>
    </lineage>
</organism>
<feature type="chain" id="PRO_5030827780" evidence="1">
    <location>
        <begin position="21"/>
        <end position="232"/>
    </location>
</feature>
<evidence type="ECO:0000256" key="1">
    <source>
        <dbReference type="SAM" id="SignalP"/>
    </source>
</evidence>